<dbReference type="AlphaFoldDB" id="A0A5J9TE34"/>
<evidence type="ECO:0000313" key="2">
    <source>
        <dbReference type="EMBL" id="TVU09653.1"/>
    </source>
</evidence>
<gene>
    <name evidence="2" type="ORF">EJB05_43140</name>
</gene>
<feature type="non-terminal residue" evidence="2">
    <location>
        <position position="1"/>
    </location>
</feature>
<dbReference type="PANTHER" id="PTHR21450">
    <property type="entry name" value="PROTEIN ALTERED PHOSPHATE STARVATION RESPONSE 1"/>
    <property type="match status" value="1"/>
</dbReference>
<sequence>MPELEDIFELEEEEDELGEVDVENAKLDKEEEEGVVPVRSSTASPCCLLIIAAFSARSHLTHRMPMVAPYPTRSMHWIHNVEEEQLKEDSSVAGPPAVPPRKMYDDDVQVALEMKMQFDDRASTSADEVCKKLYMWEMKLLQELKEKIRALFVQKYDEQKFLKLATKISVAIQVIIKSISNKINKLRDEELWPQTHDVYANVAHHVRMLSDPMPCLVSQAKNIDSTIAVASFGEAQIDLVKQLELQLLDLTTSFVVWFRKRVIPALGMNG</sequence>
<dbReference type="Gramene" id="TVU09653">
    <property type="protein sequence ID" value="TVU09653"/>
    <property type="gene ID" value="EJB05_43140"/>
</dbReference>
<feature type="domain" description="DUF632" evidence="1">
    <location>
        <begin position="163"/>
        <end position="259"/>
    </location>
</feature>
<keyword evidence="3" id="KW-1185">Reference proteome</keyword>
<dbReference type="Pfam" id="PF04782">
    <property type="entry name" value="DUF632"/>
    <property type="match status" value="1"/>
</dbReference>
<dbReference type="Proteomes" id="UP000324897">
    <property type="component" value="Chromosome 3"/>
</dbReference>
<comment type="caution">
    <text evidence="2">The sequence shown here is derived from an EMBL/GenBank/DDBJ whole genome shotgun (WGS) entry which is preliminary data.</text>
</comment>
<protein>
    <recommendedName>
        <fullName evidence="1">DUF632 domain-containing protein</fullName>
    </recommendedName>
</protein>
<evidence type="ECO:0000313" key="3">
    <source>
        <dbReference type="Proteomes" id="UP000324897"/>
    </source>
</evidence>
<proteinExistence type="predicted"/>
<name>A0A5J9TE34_9POAL</name>
<evidence type="ECO:0000259" key="1">
    <source>
        <dbReference type="Pfam" id="PF04782"/>
    </source>
</evidence>
<accession>A0A5J9TE34</accession>
<dbReference type="InterPro" id="IPR006867">
    <property type="entry name" value="DUF632"/>
</dbReference>
<dbReference type="EMBL" id="RWGY01000039">
    <property type="protein sequence ID" value="TVU09653.1"/>
    <property type="molecule type" value="Genomic_DNA"/>
</dbReference>
<reference evidence="2 3" key="1">
    <citation type="journal article" date="2019" name="Sci. Rep.">
        <title>A high-quality genome of Eragrostis curvula grass provides insights into Poaceae evolution and supports new strategies to enhance forage quality.</title>
        <authorList>
            <person name="Carballo J."/>
            <person name="Santos B.A.C.M."/>
            <person name="Zappacosta D."/>
            <person name="Garbus I."/>
            <person name="Selva J.P."/>
            <person name="Gallo C.A."/>
            <person name="Diaz A."/>
            <person name="Albertini E."/>
            <person name="Caccamo M."/>
            <person name="Echenique V."/>
        </authorList>
    </citation>
    <scope>NUCLEOTIDE SEQUENCE [LARGE SCALE GENOMIC DNA]</scope>
    <source>
        <strain evidence="3">cv. Victoria</strain>
        <tissue evidence="2">Leaf</tissue>
    </source>
</reference>
<dbReference type="PANTHER" id="PTHR21450:SF48">
    <property type="entry name" value="OS08G0551200 PROTEIN"/>
    <property type="match status" value="1"/>
</dbReference>
<organism evidence="2 3">
    <name type="scientific">Eragrostis curvula</name>
    <name type="common">weeping love grass</name>
    <dbReference type="NCBI Taxonomy" id="38414"/>
    <lineage>
        <taxon>Eukaryota</taxon>
        <taxon>Viridiplantae</taxon>
        <taxon>Streptophyta</taxon>
        <taxon>Embryophyta</taxon>
        <taxon>Tracheophyta</taxon>
        <taxon>Spermatophyta</taxon>
        <taxon>Magnoliopsida</taxon>
        <taxon>Liliopsida</taxon>
        <taxon>Poales</taxon>
        <taxon>Poaceae</taxon>
        <taxon>PACMAD clade</taxon>
        <taxon>Chloridoideae</taxon>
        <taxon>Eragrostideae</taxon>
        <taxon>Eragrostidinae</taxon>
        <taxon>Eragrostis</taxon>
    </lineage>
</organism>